<dbReference type="AlphaFoldDB" id="A0A381RHD9"/>
<dbReference type="EMBL" id="UINC01001958">
    <property type="protein sequence ID" value="SUZ91225.1"/>
    <property type="molecule type" value="Genomic_DNA"/>
</dbReference>
<dbReference type="PRINTS" id="PR00412">
    <property type="entry name" value="EPOXHYDRLASE"/>
</dbReference>
<dbReference type="Pfam" id="PF06441">
    <property type="entry name" value="EHN"/>
    <property type="match status" value="1"/>
</dbReference>
<dbReference type="PROSITE" id="PS51257">
    <property type="entry name" value="PROKAR_LIPOPROTEIN"/>
    <property type="match status" value="1"/>
</dbReference>
<keyword evidence="2" id="KW-0058">Aromatic hydrocarbons catabolism</keyword>
<dbReference type="PIRSF" id="PIRSF001112">
    <property type="entry name" value="Epoxide_hydrolase"/>
    <property type="match status" value="1"/>
</dbReference>
<keyword evidence="3" id="KW-0378">Hydrolase</keyword>
<dbReference type="GO" id="GO:0004301">
    <property type="term" value="F:epoxide hydrolase activity"/>
    <property type="evidence" value="ECO:0007669"/>
    <property type="project" value="TreeGrafter"/>
</dbReference>
<dbReference type="InterPro" id="IPR010497">
    <property type="entry name" value="Epoxide_hydro_N"/>
</dbReference>
<dbReference type="PANTHER" id="PTHR21661:SF35">
    <property type="entry name" value="EPOXIDE HYDROLASE"/>
    <property type="match status" value="1"/>
</dbReference>
<dbReference type="InterPro" id="IPR029058">
    <property type="entry name" value="AB_hydrolase_fold"/>
</dbReference>
<dbReference type="InterPro" id="IPR000639">
    <property type="entry name" value="Epox_hydrolase-like"/>
</dbReference>
<protein>
    <recommendedName>
        <fullName evidence="4">Epoxide hydrolase N-terminal domain-containing protein</fullName>
    </recommendedName>
</protein>
<dbReference type="InterPro" id="IPR016292">
    <property type="entry name" value="Epoxide_hydrolase"/>
</dbReference>
<proteinExistence type="inferred from homology"/>
<gene>
    <name evidence="5" type="ORF">METZ01_LOCUS44079</name>
</gene>
<comment type="similarity">
    <text evidence="1">Belongs to the peptidase S33 family.</text>
</comment>
<evidence type="ECO:0000256" key="1">
    <source>
        <dbReference type="ARBA" id="ARBA00010088"/>
    </source>
</evidence>
<dbReference type="Gene3D" id="3.40.50.1820">
    <property type="entry name" value="alpha/beta hydrolase"/>
    <property type="match status" value="1"/>
</dbReference>
<feature type="domain" description="Epoxide hydrolase N-terminal" evidence="4">
    <location>
        <begin position="47"/>
        <end position="152"/>
    </location>
</feature>
<sequence>MLNRIVSLLALCSWLMVAMVGCGPSVVESQPPQEDMVTDVPADPTAIRPFEITVPDAVLDDLKLRLEQTRLPDQLDGVGWDYGTELDYLTDLITYWREEFDWRAQEQQLNQFDQFKTRIDDLDIHFIHQRSPEADAIPMIITHGWPGSIAEFTKIIGPLTDPVAHGGAAEDAFHVVAPSMPGYGFSDKPRSRGFGPEQIAEVNAALMARLGYEKYGIQGGDWGSIVSSRHAFNHPEAAIGLHLNMLVGGPPPGGDPTEGVPPEELERSQSRRSFYNTAESAYSQIQGTKPQTLGYALNDSPAGQAAWIVEKFRAWCDCNGDPESVFTRDEILTNITIYWVTQTATSSARLYYESSRAPTSRPMGRIDVPTGAAIFPYELFITPRRWAEASFNITHWTEMPRGGHFAAMEQPELFVEDLRTFFRPLRGGS</sequence>
<evidence type="ECO:0000256" key="2">
    <source>
        <dbReference type="ARBA" id="ARBA00022797"/>
    </source>
</evidence>
<evidence type="ECO:0000256" key="3">
    <source>
        <dbReference type="ARBA" id="ARBA00022801"/>
    </source>
</evidence>
<organism evidence="5">
    <name type="scientific">marine metagenome</name>
    <dbReference type="NCBI Taxonomy" id="408172"/>
    <lineage>
        <taxon>unclassified sequences</taxon>
        <taxon>metagenomes</taxon>
        <taxon>ecological metagenomes</taxon>
    </lineage>
</organism>
<accession>A0A381RHD9</accession>
<evidence type="ECO:0000313" key="5">
    <source>
        <dbReference type="EMBL" id="SUZ91225.1"/>
    </source>
</evidence>
<name>A0A381RHD9_9ZZZZ</name>
<dbReference type="GO" id="GO:0097176">
    <property type="term" value="P:epoxide metabolic process"/>
    <property type="evidence" value="ECO:0007669"/>
    <property type="project" value="TreeGrafter"/>
</dbReference>
<evidence type="ECO:0000259" key="4">
    <source>
        <dbReference type="Pfam" id="PF06441"/>
    </source>
</evidence>
<dbReference type="SUPFAM" id="SSF53474">
    <property type="entry name" value="alpha/beta-Hydrolases"/>
    <property type="match status" value="1"/>
</dbReference>
<reference evidence="5" key="1">
    <citation type="submission" date="2018-05" db="EMBL/GenBank/DDBJ databases">
        <authorList>
            <person name="Lanie J.A."/>
            <person name="Ng W.-L."/>
            <person name="Kazmierczak K.M."/>
            <person name="Andrzejewski T.M."/>
            <person name="Davidsen T.M."/>
            <person name="Wayne K.J."/>
            <person name="Tettelin H."/>
            <person name="Glass J.I."/>
            <person name="Rusch D."/>
            <person name="Podicherti R."/>
            <person name="Tsui H.-C.T."/>
            <person name="Winkler M.E."/>
        </authorList>
    </citation>
    <scope>NUCLEOTIDE SEQUENCE</scope>
</reference>
<dbReference type="PANTHER" id="PTHR21661">
    <property type="entry name" value="EPOXIDE HYDROLASE 1-RELATED"/>
    <property type="match status" value="1"/>
</dbReference>